<dbReference type="RefSeq" id="WP_182167540.1">
    <property type="nucleotide sequence ID" value="NZ_JACFXV010000064.1"/>
</dbReference>
<dbReference type="SUPFAM" id="SSF56796">
    <property type="entry name" value="Dehydroquinate synthase-like"/>
    <property type="match status" value="1"/>
</dbReference>
<dbReference type="PROSITE" id="PS00060">
    <property type="entry name" value="ADH_IRON_2"/>
    <property type="match status" value="1"/>
</dbReference>
<evidence type="ECO:0000256" key="1">
    <source>
        <dbReference type="ARBA" id="ARBA00001962"/>
    </source>
</evidence>
<evidence type="ECO:0000259" key="7">
    <source>
        <dbReference type="Pfam" id="PF25137"/>
    </source>
</evidence>
<dbReference type="Pfam" id="PF00465">
    <property type="entry name" value="Fe-ADH"/>
    <property type="match status" value="1"/>
</dbReference>
<dbReference type="PANTHER" id="PTHR11496">
    <property type="entry name" value="ALCOHOL DEHYDROGENASE"/>
    <property type="match status" value="1"/>
</dbReference>
<comment type="caution">
    <text evidence="8">The sequence shown here is derived from an EMBL/GenBank/DDBJ whole genome shotgun (WGS) entry which is preliminary data.</text>
</comment>
<keyword evidence="3" id="KW-0560">Oxidoreductase</keyword>
<gene>
    <name evidence="8" type="ORF">H2509_17050</name>
</gene>
<dbReference type="CDD" id="cd14861">
    <property type="entry name" value="Fe-ADH-like"/>
    <property type="match status" value="1"/>
</dbReference>
<reference evidence="8 9" key="1">
    <citation type="submission" date="2020-07" db="EMBL/GenBank/DDBJ databases">
        <title>Stappia sp., F7233, whole genome shotgun sequencing project.</title>
        <authorList>
            <person name="Jiang S."/>
            <person name="Liu Z.W."/>
            <person name="Du Z.J."/>
        </authorList>
    </citation>
    <scope>NUCLEOTIDE SEQUENCE [LARGE SCALE GENOMIC DNA]</scope>
    <source>
        <strain evidence="8 9">F7233</strain>
    </source>
</reference>
<dbReference type="InterPro" id="IPR018211">
    <property type="entry name" value="ADH_Fe_CS"/>
</dbReference>
<evidence type="ECO:0000256" key="2">
    <source>
        <dbReference type="ARBA" id="ARBA00007358"/>
    </source>
</evidence>
<sequence length="386" mass="40654">MTSPSANWNYPTSVRFGAGRIKELGKVTANAGMKRPLLVTDPGLAKLPMVAQALDICREAGLEPGLFSDVKPNPVGSNIEAGVAAYRAGNHDGVIAFGGGSGLDAGKVIAFMSGQKRPIWDFEDVGDWWTRADPDGIAPIIAVPTTAGTGSEVGRAGVVTNEATHTKKVIFHPKMMPATVICDPELTVGMPRYFTVGTGMDALAHCLEAYSSTFYHPMGDGIAVEGMRLVFENLRKAVETPGDLVARGNMMSAAAMGAVAFQKGLGAIHSLSHPVGALYDTHHGMTNAVFMPYVLVVNRKAIEAKITRLAGYLGIAGGFDGFLDAVLKLRADLDVPHTLAGLNVGGEKRDLIAEMAIVDPTAGGNPIELTLDGAKEIFDRAMEGRL</sequence>
<feature type="domain" description="Fe-containing alcohol dehydrogenase-like C-terminal" evidence="7">
    <location>
        <begin position="195"/>
        <end position="382"/>
    </location>
</feature>
<dbReference type="InterPro" id="IPR056798">
    <property type="entry name" value="ADH_Fe_C"/>
</dbReference>
<dbReference type="GO" id="GO:0004022">
    <property type="term" value="F:alcohol dehydrogenase (NAD+) activity"/>
    <property type="evidence" value="ECO:0007669"/>
    <property type="project" value="UniProtKB-EC"/>
</dbReference>
<dbReference type="Pfam" id="PF25137">
    <property type="entry name" value="ADH_Fe_C"/>
    <property type="match status" value="1"/>
</dbReference>
<dbReference type="AlphaFoldDB" id="A0A839AIE4"/>
<dbReference type="InterPro" id="IPR001670">
    <property type="entry name" value="ADH_Fe/GldA"/>
</dbReference>
<evidence type="ECO:0000259" key="6">
    <source>
        <dbReference type="Pfam" id="PF00465"/>
    </source>
</evidence>
<evidence type="ECO:0000256" key="4">
    <source>
        <dbReference type="ARBA" id="ARBA00023027"/>
    </source>
</evidence>
<dbReference type="PANTHER" id="PTHR11496:SF102">
    <property type="entry name" value="ALCOHOL DEHYDROGENASE 4"/>
    <property type="match status" value="1"/>
</dbReference>
<organism evidence="8 9">
    <name type="scientific">Stappia albiluteola</name>
    <dbReference type="NCBI Taxonomy" id="2758565"/>
    <lineage>
        <taxon>Bacteria</taxon>
        <taxon>Pseudomonadati</taxon>
        <taxon>Pseudomonadota</taxon>
        <taxon>Alphaproteobacteria</taxon>
        <taxon>Hyphomicrobiales</taxon>
        <taxon>Stappiaceae</taxon>
        <taxon>Stappia</taxon>
    </lineage>
</organism>
<dbReference type="Gene3D" id="1.20.1090.10">
    <property type="entry name" value="Dehydroquinate synthase-like - alpha domain"/>
    <property type="match status" value="1"/>
</dbReference>
<accession>A0A839AIE4</accession>
<comment type="similarity">
    <text evidence="2">Belongs to the iron-containing alcohol dehydrogenase family.</text>
</comment>
<protein>
    <submittedName>
        <fullName evidence="8">Iron-containing alcohol dehydrogenase</fullName>
    </submittedName>
</protein>
<dbReference type="GO" id="GO:0046872">
    <property type="term" value="F:metal ion binding"/>
    <property type="evidence" value="ECO:0007669"/>
    <property type="project" value="InterPro"/>
</dbReference>
<comment type="catalytic activity">
    <reaction evidence="5">
        <text>a primary alcohol + NAD(+) = an aldehyde + NADH + H(+)</text>
        <dbReference type="Rhea" id="RHEA:10736"/>
        <dbReference type="ChEBI" id="CHEBI:15378"/>
        <dbReference type="ChEBI" id="CHEBI:15734"/>
        <dbReference type="ChEBI" id="CHEBI:17478"/>
        <dbReference type="ChEBI" id="CHEBI:57540"/>
        <dbReference type="ChEBI" id="CHEBI:57945"/>
        <dbReference type="EC" id="1.1.1.1"/>
    </reaction>
</comment>
<keyword evidence="4" id="KW-0520">NAD</keyword>
<dbReference type="PROSITE" id="PS00913">
    <property type="entry name" value="ADH_IRON_1"/>
    <property type="match status" value="1"/>
</dbReference>
<evidence type="ECO:0000256" key="5">
    <source>
        <dbReference type="ARBA" id="ARBA00049243"/>
    </source>
</evidence>
<comment type="cofactor">
    <cofactor evidence="1">
        <name>Fe cation</name>
        <dbReference type="ChEBI" id="CHEBI:24875"/>
    </cofactor>
</comment>
<proteinExistence type="inferred from homology"/>
<dbReference type="Proteomes" id="UP000541109">
    <property type="component" value="Unassembled WGS sequence"/>
</dbReference>
<evidence type="ECO:0000256" key="3">
    <source>
        <dbReference type="ARBA" id="ARBA00023002"/>
    </source>
</evidence>
<dbReference type="InterPro" id="IPR039697">
    <property type="entry name" value="Alcohol_dehydrogenase_Fe"/>
</dbReference>
<name>A0A839AIE4_9HYPH</name>
<dbReference type="Gene3D" id="3.40.50.1970">
    <property type="match status" value="1"/>
</dbReference>
<feature type="domain" description="Alcohol dehydrogenase iron-type/glycerol dehydrogenase GldA" evidence="6">
    <location>
        <begin position="11"/>
        <end position="184"/>
    </location>
</feature>
<keyword evidence="9" id="KW-1185">Reference proteome</keyword>
<dbReference type="EMBL" id="JACFXV010000064">
    <property type="protein sequence ID" value="MBA5778836.1"/>
    <property type="molecule type" value="Genomic_DNA"/>
</dbReference>
<evidence type="ECO:0000313" key="8">
    <source>
        <dbReference type="EMBL" id="MBA5778836.1"/>
    </source>
</evidence>
<dbReference type="FunFam" id="3.40.50.1970:FF:000003">
    <property type="entry name" value="Alcohol dehydrogenase, iron-containing"/>
    <property type="match status" value="1"/>
</dbReference>
<evidence type="ECO:0000313" key="9">
    <source>
        <dbReference type="Proteomes" id="UP000541109"/>
    </source>
</evidence>